<keyword evidence="4" id="KW-1185">Reference proteome</keyword>
<dbReference type="SUPFAM" id="SSF53822">
    <property type="entry name" value="Periplasmic binding protein-like I"/>
    <property type="match status" value="1"/>
</dbReference>
<dbReference type="InterPro" id="IPR028082">
    <property type="entry name" value="Peripla_BP_I"/>
</dbReference>
<dbReference type="HOGENOM" id="CLU_026091_1_1_6"/>
<dbReference type="PANTHER" id="PTHR38038:SF1">
    <property type="entry name" value="PENICILLIN-BINDING PROTEIN ACTIVATOR LPOA"/>
    <property type="match status" value="1"/>
</dbReference>
<protein>
    <recommendedName>
        <fullName evidence="5">Penicillin-binding protein activator LpoA</fullName>
    </recommendedName>
</protein>
<dbReference type="KEGG" id="xpo:XPG1_3277"/>
<feature type="compositionally biased region" description="Basic and acidic residues" evidence="2">
    <location>
        <begin position="547"/>
        <end position="562"/>
    </location>
</feature>
<evidence type="ECO:0000256" key="2">
    <source>
        <dbReference type="SAM" id="MobiDB-lite"/>
    </source>
</evidence>
<dbReference type="Pfam" id="PF04348">
    <property type="entry name" value="LppC"/>
    <property type="match status" value="2"/>
</dbReference>
<sequence length="569" mass="62694">MLPSIFVRFKNGLAYTALLSAMIIAGCTMPEQQGQPTSGPKDNISAEINRYQAIIDAAHDQSVNPPPLLDSIRAYIALEPYATDDAARQKNLDETWQLLTHLSPQQMNELVINANEYTLQGWLDLLSTYQTNKQDLEKLRSAVHDWQIRYSDNPAAHRLPSSLQQILLQETKDHPAIIGLFLPLDGQAKVFGNAIRQGFLDAQKGLPEPVSPENANAANSENLDAVTTIPAPEATDTASTVDQTVKVYDTSSQPLTTLLAQAQQEGVTLVVGPLLKPNVEQLAQIETPLNILALNEPDVPQPRPNICYFSLSPEDEAKNAAKHLWQQQKQTPLVLIPPTELGHRIAKAFAEEWQILGGQTVRQQSFGTLSEMRQSMNRGIGIRLSGTPMISPRSTTTSVNALDPVDAVYIVANADELSLIKPMIDMAISSRQKPALYANSRSNTSGSGPDFRLEMDGMQFSDIPLLTGTNPPLIQQAAKKFTNDYSLMRLYAMGIDAWSLANQFPHLRQAGFNLKGASGELSVTDNCTILRQLPWMRFNQGRIVLEDRTDEVNTPDDVHSPEDTSSQTQ</sequence>
<dbReference type="GO" id="GO:0009252">
    <property type="term" value="P:peptidoglycan biosynthetic process"/>
    <property type="evidence" value="ECO:0007669"/>
    <property type="project" value="TreeGrafter"/>
</dbReference>
<dbReference type="OrthoDB" id="6708821at2"/>
<keyword evidence="1" id="KW-0472">Membrane</keyword>
<dbReference type="GO" id="GO:0031241">
    <property type="term" value="C:periplasmic side of cell outer membrane"/>
    <property type="evidence" value="ECO:0007669"/>
    <property type="project" value="TreeGrafter"/>
</dbReference>
<evidence type="ECO:0008006" key="5">
    <source>
        <dbReference type="Google" id="ProtNLM"/>
    </source>
</evidence>
<reference evidence="3 4" key="1">
    <citation type="submission" date="2013-07" db="EMBL/GenBank/DDBJ databases">
        <authorList>
            <person name="Genoscope - CEA"/>
        </authorList>
    </citation>
    <scope>NUCLEOTIDE SEQUENCE [LARGE SCALE GENOMIC DNA]</scope>
    <source>
        <strain evidence="3 4">G6</strain>
    </source>
</reference>
<dbReference type="CDD" id="cd06339">
    <property type="entry name" value="PBP1_YraM_LppC_lipoprotein-like"/>
    <property type="match status" value="1"/>
</dbReference>
<dbReference type="AlphaFoldDB" id="A0A068R6S2"/>
<name>A0A068R6S2_9GAMM</name>
<dbReference type="RefSeq" id="WP_045959760.1">
    <property type="nucleotide sequence ID" value="NZ_FO704551.1"/>
</dbReference>
<organism evidence="3 4">
    <name type="scientific">Xenorhabdus poinarii G6</name>
    <dbReference type="NCBI Taxonomy" id="1354304"/>
    <lineage>
        <taxon>Bacteria</taxon>
        <taxon>Pseudomonadati</taxon>
        <taxon>Pseudomonadota</taxon>
        <taxon>Gammaproteobacteria</taxon>
        <taxon>Enterobacterales</taxon>
        <taxon>Morganellaceae</taxon>
        <taxon>Xenorhabdus</taxon>
    </lineage>
</organism>
<gene>
    <name evidence="3" type="ORF">XPG1_3277</name>
</gene>
<dbReference type="GO" id="GO:0030234">
    <property type="term" value="F:enzyme regulator activity"/>
    <property type="evidence" value="ECO:0007669"/>
    <property type="project" value="TreeGrafter"/>
</dbReference>
<evidence type="ECO:0000313" key="3">
    <source>
        <dbReference type="EMBL" id="CDG22913.1"/>
    </source>
</evidence>
<evidence type="ECO:0000313" key="4">
    <source>
        <dbReference type="Proteomes" id="UP000032735"/>
    </source>
</evidence>
<dbReference type="Proteomes" id="UP000032735">
    <property type="component" value="Chromosome"/>
</dbReference>
<dbReference type="EMBL" id="FO704551">
    <property type="protein sequence ID" value="CDG22913.1"/>
    <property type="molecule type" value="Genomic_DNA"/>
</dbReference>
<proteinExistence type="predicted"/>
<evidence type="ECO:0000256" key="1">
    <source>
        <dbReference type="ARBA" id="ARBA00023136"/>
    </source>
</evidence>
<dbReference type="STRING" id="1354304.XPG1_3277"/>
<dbReference type="Gene3D" id="1.25.40.650">
    <property type="match status" value="1"/>
</dbReference>
<dbReference type="PANTHER" id="PTHR38038">
    <property type="entry name" value="PENICILLIN-BINDING PROTEIN ACTIVATOR LPOA"/>
    <property type="match status" value="1"/>
</dbReference>
<accession>A0A068R6S2</accession>
<feature type="region of interest" description="Disordered" evidence="2">
    <location>
        <begin position="547"/>
        <end position="569"/>
    </location>
</feature>
<dbReference type="Gene3D" id="3.40.50.2300">
    <property type="match status" value="2"/>
</dbReference>
<dbReference type="InterPro" id="IPR007443">
    <property type="entry name" value="LpoA"/>
</dbReference>